<feature type="transmembrane region" description="Helical" evidence="12">
    <location>
        <begin position="772"/>
        <end position="793"/>
    </location>
</feature>
<evidence type="ECO:0000259" key="14">
    <source>
        <dbReference type="PROSITE" id="PS50835"/>
    </source>
</evidence>
<evidence type="ECO:0000256" key="9">
    <source>
        <dbReference type="ARBA" id="ARBA00023157"/>
    </source>
</evidence>
<accession>A0AAD8CLI8</accession>
<dbReference type="EMBL" id="JAGXEW010000039">
    <property type="protein sequence ID" value="KAK1153762.1"/>
    <property type="molecule type" value="Genomic_DNA"/>
</dbReference>
<dbReference type="InterPro" id="IPR003598">
    <property type="entry name" value="Ig_sub2"/>
</dbReference>
<evidence type="ECO:0000256" key="4">
    <source>
        <dbReference type="ARBA" id="ARBA00022729"/>
    </source>
</evidence>
<feature type="signal peptide" evidence="13">
    <location>
        <begin position="1"/>
        <end position="22"/>
    </location>
</feature>
<dbReference type="Pfam" id="PF13927">
    <property type="entry name" value="Ig_3"/>
    <property type="match status" value="2"/>
</dbReference>
<dbReference type="InterPro" id="IPR047012">
    <property type="entry name" value="ICAM_VCAM"/>
</dbReference>
<comment type="caution">
    <text evidence="15">The sequence shown here is derived from an EMBL/GenBank/DDBJ whole genome shotgun (WGS) entry which is preliminary data.</text>
</comment>
<feature type="transmembrane region" description="Helical" evidence="12">
    <location>
        <begin position="1182"/>
        <end position="1206"/>
    </location>
</feature>
<sequence>MEFGSVMRAMFLGLLCFAVTGAASPVCDVNIDPSGVVVRFGDPVTVNCSTTREDVLGAGWESSVSPVNEPNSTTAFLNVSSLAVLDAKPKCSMNFNNETKLPECIFLFAPEFMKIGNGSNLKCLVLGVASAQYLAVQFYKGDDQIAGSDNVTHNGTQFPVNATITFPINHGVNYTCTAELDFGSETPIQDTSPPYATSTIGPGEEKLNMSSLSYTISPTAADSLPCEVNIDPSRVVVRFGDPVTVNCSTTREDVMGAGWESSVSSVNEPNSKITVWNVSSLIVWDAEPKCFINYMNEPRQCEEKLDLVIYKYPESVSLIAPEFMKIGEESNITCQVLDVAPIRYLTVKLYKGDEQLGNRSFTHNSTRFPVNESIPFPVTPTRADNGAEYTCVAELQLGPGEPIKNSSLPFRMLPIDFEEQPILTVSENVEVNQSSTVRCELKNAFPPEEVQVELLINNESHTNISTDMDNVYVEESFTLDSFEPAVITCHVSLRSLSKSTSRNVRGYVLPEPTLHTEAVLVNHTGIVTCTVDGSFPATTTQRLLLNGSIVNETHNSTPAQYEFKAEKELNGKMITCETELNLAATSVKKNQSTTFNVLYPPTIKTHFPVSKDLKEGETLSSHFDCEAEGNPPPKTVWLKDSKEFDSSKILTRTDGGVYQLKTMNKFGSALATVTVTVGYEPSVINPAVESVSVLNGDSLVFNCTADGIPAPTYTWKHPEADNVKITTKDGVSTVTITGASSSNHGVYECHAWNLHGNSTRKVTVEVTGNNTLLLTLVAVAVAVLLVPIVCFAYKKKSTTGSYTFLPTNPSSANGSVANNGQTAEDIPLTTGRQRQSNNRSYTCCIVKHSPNSYTHSYVHTVCIYVSCITISKHKMEFGSLIVLGVLVLCPEGAASPVCEVNIDPSRVVVRFGDPVIVNCSTTREDVMGAGWESSINPVNEPNSKITVWNVSSLTSWDAEPKCFINCMNEPRQCVQKLDLVIYKYPQSVSLIAPEFMKIGVESTITCQVLDVAPARYLSVKLYKGDEQLGNRSFTHNSTRFPVNESVPFPVTPTRADNGAGYTCVAELQLGPGGPKPNPTKRSPPLKIPVFYKPSLLSADEENVEVREGGSIVLKCSADGNPAPTYEWKYPKADNVQEITKDGVSTVNITRASSSNDRVYECHAKNRYGVATKNITLTVKGRGAFVCWVVVIGVGVLVFVGLAVGFICYGKRAT</sequence>
<keyword evidence="8 12" id="KW-0472">Membrane</keyword>
<dbReference type="PANTHER" id="PTHR13771">
    <property type="entry name" value="INTERCELLULAR ADHESION MOLECULE"/>
    <property type="match status" value="1"/>
</dbReference>
<evidence type="ECO:0000256" key="12">
    <source>
        <dbReference type="SAM" id="Phobius"/>
    </source>
</evidence>
<evidence type="ECO:0000313" key="16">
    <source>
        <dbReference type="Proteomes" id="UP001230051"/>
    </source>
</evidence>
<evidence type="ECO:0000256" key="11">
    <source>
        <dbReference type="ARBA" id="ARBA00023319"/>
    </source>
</evidence>
<dbReference type="PRINTS" id="PR01472">
    <property type="entry name" value="ICAMVCAM1"/>
</dbReference>
<name>A0AAD8CLI8_ACIOX</name>
<keyword evidence="9" id="KW-1015">Disulfide bond</keyword>
<comment type="similarity">
    <text evidence="2">Belongs to the immunoglobulin superfamily. ICAM family.</text>
</comment>
<dbReference type="InterPro" id="IPR048679">
    <property type="entry name" value="ICAM1_3_5_D2"/>
</dbReference>
<evidence type="ECO:0000256" key="2">
    <source>
        <dbReference type="ARBA" id="ARBA00005925"/>
    </source>
</evidence>
<keyword evidence="11" id="KW-0393">Immunoglobulin domain</keyword>
<dbReference type="GO" id="GO:0005178">
    <property type="term" value="F:integrin binding"/>
    <property type="evidence" value="ECO:0007669"/>
    <property type="project" value="InterPro"/>
</dbReference>
<keyword evidence="4 13" id="KW-0732">Signal</keyword>
<dbReference type="InterPro" id="IPR036179">
    <property type="entry name" value="Ig-like_dom_sf"/>
</dbReference>
<evidence type="ECO:0000256" key="13">
    <source>
        <dbReference type="SAM" id="SignalP"/>
    </source>
</evidence>
<dbReference type="GO" id="GO:0016020">
    <property type="term" value="C:membrane"/>
    <property type="evidence" value="ECO:0007669"/>
    <property type="project" value="UniProtKB-SubCell"/>
</dbReference>
<feature type="domain" description="Ig-like" evidence="14">
    <location>
        <begin position="1093"/>
        <end position="1177"/>
    </location>
</feature>
<protein>
    <submittedName>
        <fullName evidence="15">Titin-like</fullName>
    </submittedName>
</protein>
<dbReference type="Gene3D" id="2.60.40.10">
    <property type="entry name" value="Immunoglobulins"/>
    <property type="match status" value="11"/>
</dbReference>
<evidence type="ECO:0000256" key="10">
    <source>
        <dbReference type="ARBA" id="ARBA00023180"/>
    </source>
</evidence>
<dbReference type="PANTHER" id="PTHR13771:SF9">
    <property type="entry name" value="INTERCELLULAR ADHESION MOLECULE 5"/>
    <property type="match status" value="1"/>
</dbReference>
<evidence type="ECO:0000256" key="6">
    <source>
        <dbReference type="ARBA" id="ARBA00022889"/>
    </source>
</evidence>
<dbReference type="InterPro" id="IPR013783">
    <property type="entry name" value="Ig-like_fold"/>
</dbReference>
<evidence type="ECO:0000256" key="3">
    <source>
        <dbReference type="ARBA" id="ARBA00022692"/>
    </source>
</evidence>
<dbReference type="SUPFAM" id="SSF48726">
    <property type="entry name" value="Immunoglobulin"/>
    <property type="match status" value="11"/>
</dbReference>
<dbReference type="InterPro" id="IPR003599">
    <property type="entry name" value="Ig_sub"/>
</dbReference>
<keyword evidence="10" id="KW-0325">Glycoprotein</keyword>
<dbReference type="SMART" id="SM00409">
    <property type="entry name" value="IG"/>
    <property type="match status" value="6"/>
</dbReference>
<dbReference type="PROSITE" id="PS50835">
    <property type="entry name" value="IG_LIKE"/>
    <property type="match status" value="3"/>
</dbReference>
<dbReference type="SMART" id="SM00408">
    <property type="entry name" value="IGc2"/>
    <property type="match status" value="3"/>
</dbReference>
<reference evidence="15" key="1">
    <citation type="submission" date="2022-02" db="EMBL/GenBank/DDBJ databases">
        <title>Atlantic sturgeon de novo genome assembly.</title>
        <authorList>
            <person name="Stock M."/>
            <person name="Klopp C."/>
            <person name="Guiguen Y."/>
            <person name="Cabau C."/>
            <person name="Parinello H."/>
            <person name="Santidrian Yebra-Pimentel E."/>
            <person name="Kuhl H."/>
            <person name="Dirks R.P."/>
            <person name="Guessner J."/>
            <person name="Wuertz S."/>
            <person name="Du K."/>
            <person name="Schartl M."/>
        </authorList>
    </citation>
    <scope>NUCLEOTIDE SEQUENCE</scope>
    <source>
        <strain evidence="15">STURGEONOMICS-FGT-2020</strain>
        <tissue evidence="15">Whole blood</tissue>
    </source>
</reference>
<dbReference type="Pfam" id="PF03921">
    <property type="entry name" value="ICAM_N"/>
    <property type="match status" value="2"/>
</dbReference>
<keyword evidence="5" id="KW-0677">Repeat</keyword>
<dbReference type="InterPro" id="IPR013768">
    <property type="entry name" value="ICAM_N"/>
</dbReference>
<evidence type="ECO:0000256" key="7">
    <source>
        <dbReference type="ARBA" id="ARBA00022989"/>
    </source>
</evidence>
<dbReference type="InterPro" id="IPR007110">
    <property type="entry name" value="Ig-like_dom"/>
</dbReference>
<keyword evidence="7 12" id="KW-1133">Transmembrane helix</keyword>
<dbReference type="AlphaFoldDB" id="A0AAD8CLI8"/>
<feature type="domain" description="Ig-like" evidence="14">
    <location>
        <begin position="601"/>
        <end position="676"/>
    </location>
</feature>
<proteinExistence type="inferred from homology"/>
<feature type="domain" description="Ig-like" evidence="14">
    <location>
        <begin position="681"/>
        <end position="767"/>
    </location>
</feature>
<dbReference type="GO" id="GO:0098609">
    <property type="term" value="P:cell-cell adhesion"/>
    <property type="evidence" value="ECO:0007669"/>
    <property type="project" value="InterPro"/>
</dbReference>
<gene>
    <name evidence="15" type="primary">ICAM1</name>
    <name evidence="15" type="ORF">AOXY_G29433</name>
</gene>
<keyword evidence="6" id="KW-0130">Cell adhesion</keyword>
<keyword evidence="16" id="KW-1185">Reference proteome</keyword>
<dbReference type="InterPro" id="IPR003987">
    <property type="entry name" value="ICAM_VCAM_N"/>
</dbReference>
<evidence type="ECO:0000256" key="5">
    <source>
        <dbReference type="ARBA" id="ARBA00022737"/>
    </source>
</evidence>
<keyword evidence="3 12" id="KW-0812">Transmembrane</keyword>
<dbReference type="Proteomes" id="UP001230051">
    <property type="component" value="Unassembled WGS sequence"/>
</dbReference>
<evidence type="ECO:0000313" key="15">
    <source>
        <dbReference type="EMBL" id="KAK1153762.1"/>
    </source>
</evidence>
<feature type="chain" id="PRO_5042248009" evidence="13">
    <location>
        <begin position="23"/>
        <end position="1213"/>
    </location>
</feature>
<organism evidence="15 16">
    <name type="scientific">Acipenser oxyrinchus oxyrinchus</name>
    <dbReference type="NCBI Taxonomy" id="40147"/>
    <lineage>
        <taxon>Eukaryota</taxon>
        <taxon>Metazoa</taxon>
        <taxon>Chordata</taxon>
        <taxon>Craniata</taxon>
        <taxon>Vertebrata</taxon>
        <taxon>Euteleostomi</taxon>
        <taxon>Actinopterygii</taxon>
        <taxon>Chondrostei</taxon>
        <taxon>Acipenseriformes</taxon>
        <taxon>Acipenseridae</taxon>
        <taxon>Acipenser</taxon>
    </lineage>
</organism>
<dbReference type="Pfam" id="PF21146">
    <property type="entry name" value="ICAM1_3_5_D2"/>
    <property type="match status" value="1"/>
</dbReference>
<evidence type="ECO:0000256" key="1">
    <source>
        <dbReference type="ARBA" id="ARBA00004479"/>
    </source>
</evidence>
<comment type="subcellular location">
    <subcellularLocation>
        <location evidence="1">Membrane</location>
        <topology evidence="1">Single-pass type I membrane protein</topology>
    </subcellularLocation>
</comment>
<evidence type="ECO:0000256" key="8">
    <source>
        <dbReference type="ARBA" id="ARBA00023136"/>
    </source>
</evidence>